<gene>
    <name evidence="5" type="ORF">JK386_07995</name>
</gene>
<dbReference type="GO" id="GO:0005975">
    <property type="term" value="P:carbohydrate metabolic process"/>
    <property type="evidence" value="ECO:0007669"/>
    <property type="project" value="InterPro"/>
</dbReference>
<reference evidence="5" key="1">
    <citation type="submission" date="2021-01" db="EMBL/GenBank/DDBJ databases">
        <title>Novel species in genus Nocardioides.</title>
        <authorList>
            <person name="Zhang G."/>
        </authorList>
    </citation>
    <scope>NUCLEOTIDE SEQUENCE</scope>
    <source>
        <strain evidence="5">Zg-536</strain>
    </source>
</reference>
<dbReference type="GO" id="GO:0004553">
    <property type="term" value="F:hydrolase activity, hydrolyzing O-glycosyl compounds"/>
    <property type="evidence" value="ECO:0007669"/>
    <property type="project" value="InterPro"/>
</dbReference>
<feature type="region of interest" description="Disordered" evidence="2">
    <location>
        <begin position="356"/>
        <end position="394"/>
    </location>
</feature>
<keyword evidence="1" id="KW-0378">Hydrolase</keyword>
<evidence type="ECO:0000256" key="2">
    <source>
        <dbReference type="SAM" id="MobiDB-lite"/>
    </source>
</evidence>
<evidence type="ECO:0000256" key="3">
    <source>
        <dbReference type="SAM" id="Phobius"/>
    </source>
</evidence>
<dbReference type="InterPro" id="IPR017853">
    <property type="entry name" value="GH"/>
</dbReference>
<dbReference type="GO" id="GO:0030246">
    <property type="term" value="F:carbohydrate binding"/>
    <property type="evidence" value="ECO:0007669"/>
    <property type="project" value="InterPro"/>
</dbReference>
<sequence length="540" mass="58442">MALVEGRRLSWVRLGIVLVTTAAVAFASLEGWRWFQDSRVKLSTDVWFAGYVDVTATPTLAFEEPDTTAEGAAAPNAVLAFVVADRADPCRPSWGAAYTLDEAEDQLDLDRRIARLRQLGGAPIVSFGGQANTELAVGCTDVDALYDAYREVVRRYSGGMIDLDIEGAALEDAEANQRRAEAVVRLQEAEDTEVWVTLPVAPHGLTESGLALVRTMIRAGVDLAGVNVMTMDYGGSKDAEDSMAQASIKALESTHAQLGELYVAAGDRRTEAQLWRLLGATPMLGQNDVVEEVFTLADAERLRDFADEKKLGRVSAWSLNRDRPCSNNWPDPTKVSDSCSGVRQAAGDFAAVLGEEREGVPQRAVVPSATPSPTQVPSPGATPTDDPETSPYQIWDPEVVYQKEERVVWRRNVYVAKWWTSGDVPDDPTIEDSASAWRLIGPVLPGERPQPTPKVPEGTYPMWRPGKVYRAGSQVQLDGVAYVALWWTRGTSPDQPSTADAPSPWRRLSAAELASASAEPGKKPRQRPSESPGAGTPGGG</sequence>
<evidence type="ECO:0000256" key="1">
    <source>
        <dbReference type="ARBA" id="ARBA00022801"/>
    </source>
</evidence>
<evidence type="ECO:0000313" key="5">
    <source>
        <dbReference type="EMBL" id="MBM9459844.1"/>
    </source>
</evidence>
<keyword evidence="3" id="KW-1133">Transmembrane helix</keyword>
<dbReference type="SUPFAM" id="SSF51445">
    <property type="entry name" value="(Trans)glycosidases"/>
    <property type="match status" value="1"/>
</dbReference>
<feature type="domain" description="Chitin-binding type-3" evidence="4">
    <location>
        <begin position="392"/>
        <end position="440"/>
    </location>
</feature>
<dbReference type="Pfam" id="PF02839">
    <property type="entry name" value="CBM_5_12"/>
    <property type="match status" value="1"/>
</dbReference>
<dbReference type="EMBL" id="JAERTX010000006">
    <property type="protein sequence ID" value="MBM9459844.1"/>
    <property type="molecule type" value="Genomic_DNA"/>
</dbReference>
<dbReference type="CDD" id="cd12215">
    <property type="entry name" value="ChiC_BD"/>
    <property type="match status" value="2"/>
</dbReference>
<dbReference type="Gene3D" id="3.20.20.80">
    <property type="entry name" value="Glycosidases"/>
    <property type="match status" value="1"/>
</dbReference>
<dbReference type="PANTHER" id="PTHR42976">
    <property type="entry name" value="BIFUNCTIONAL CHITINASE/LYSOZYME-RELATED"/>
    <property type="match status" value="1"/>
</dbReference>
<accession>A0A938Y9Q8</accession>
<keyword evidence="3" id="KW-0812">Transmembrane</keyword>
<organism evidence="5 6">
    <name type="scientific">Nocardioides faecalis</name>
    <dbReference type="NCBI Taxonomy" id="2803858"/>
    <lineage>
        <taxon>Bacteria</taxon>
        <taxon>Bacillati</taxon>
        <taxon>Actinomycetota</taxon>
        <taxon>Actinomycetes</taxon>
        <taxon>Propionibacteriales</taxon>
        <taxon>Nocardioidaceae</taxon>
        <taxon>Nocardioides</taxon>
    </lineage>
</organism>
<dbReference type="SMART" id="SM00495">
    <property type="entry name" value="ChtBD3"/>
    <property type="match status" value="2"/>
</dbReference>
<name>A0A938Y9Q8_9ACTN</name>
<dbReference type="Proteomes" id="UP000663791">
    <property type="component" value="Unassembled WGS sequence"/>
</dbReference>
<protein>
    <recommendedName>
        <fullName evidence="4">Chitin-binding type-3 domain-containing protein</fullName>
    </recommendedName>
</protein>
<dbReference type="InterPro" id="IPR003610">
    <property type="entry name" value="CBM5/12"/>
</dbReference>
<dbReference type="GO" id="GO:0005576">
    <property type="term" value="C:extracellular region"/>
    <property type="evidence" value="ECO:0007669"/>
    <property type="project" value="InterPro"/>
</dbReference>
<dbReference type="InterPro" id="IPR052750">
    <property type="entry name" value="GH18_Chitinase"/>
</dbReference>
<keyword evidence="3" id="KW-0472">Membrane</keyword>
<dbReference type="SUPFAM" id="SSF51055">
    <property type="entry name" value="Carbohydrate binding domain"/>
    <property type="match status" value="2"/>
</dbReference>
<dbReference type="AlphaFoldDB" id="A0A938Y9Q8"/>
<dbReference type="InterPro" id="IPR036573">
    <property type="entry name" value="CBM_sf_5/12"/>
</dbReference>
<feature type="domain" description="Chitin-binding type-3" evidence="4">
    <location>
        <begin position="460"/>
        <end position="508"/>
    </location>
</feature>
<dbReference type="PANTHER" id="PTHR42976:SF1">
    <property type="entry name" value="GH18 DOMAIN-CONTAINING PROTEIN-RELATED"/>
    <property type="match status" value="1"/>
</dbReference>
<dbReference type="CDD" id="cd06543">
    <property type="entry name" value="GH18_PF-ChiA-like"/>
    <property type="match status" value="1"/>
</dbReference>
<feature type="region of interest" description="Disordered" evidence="2">
    <location>
        <begin position="491"/>
        <end position="540"/>
    </location>
</feature>
<proteinExistence type="predicted"/>
<evidence type="ECO:0000313" key="6">
    <source>
        <dbReference type="Proteomes" id="UP000663791"/>
    </source>
</evidence>
<feature type="compositionally biased region" description="Polar residues" evidence="2">
    <location>
        <begin position="491"/>
        <end position="500"/>
    </location>
</feature>
<dbReference type="RefSeq" id="WP_205291161.1">
    <property type="nucleotide sequence ID" value="NZ_CP074406.1"/>
</dbReference>
<evidence type="ECO:0000259" key="4">
    <source>
        <dbReference type="SMART" id="SM00495"/>
    </source>
</evidence>
<comment type="caution">
    <text evidence="5">The sequence shown here is derived from an EMBL/GenBank/DDBJ whole genome shotgun (WGS) entry which is preliminary data.</text>
</comment>
<keyword evidence="6" id="KW-1185">Reference proteome</keyword>
<feature type="transmembrane region" description="Helical" evidence="3">
    <location>
        <begin position="12"/>
        <end position="35"/>
    </location>
</feature>
<feature type="compositionally biased region" description="Low complexity" evidence="2">
    <location>
        <begin position="508"/>
        <end position="519"/>
    </location>
</feature>
<dbReference type="Gene3D" id="2.10.10.20">
    <property type="entry name" value="Carbohydrate-binding module superfamily 5/12"/>
    <property type="match status" value="2"/>
</dbReference>